<protein>
    <submittedName>
        <fullName evidence="1">Uncharacterized protein</fullName>
    </submittedName>
</protein>
<evidence type="ECO:0000313" key="1">
    <source>
        <dbReference type="EMBL" id="MBY8883036.1"/>
    </source>
</evidence>
<keyword evidence="2" id="KW-1185">Reference proteome</keyword>
<proteinExistence type="predicted"/>
<reference evidence="1 2" key="1">
    <citation type="submission" date="2021-08" db="EMBL/GenBank/DDBJ databases">
        <title>WGS of actinomycetes from Thailand.</title>
        <authorList>
            <person name="Thawai C."/>
        </authorList>
    </citation>
    <scope>NUCLEOTIDE SEQUENCE [LARGE SCALE GENOMIC DNA]</scope>
    <source>
        <strain evidence="1 2">PLK6-54</strain>
    </source>
</reference>
<organism evidence="1 2">
    <name type="scientific">Actinacidiphila acidipaludis</name>
    <dbReference type="NCBI Taxonomy" id="2873382"/>
    <lineage>
        <taxon>Bacteria</taxon>
        <taxon>Bacillati</taxon>
        <taxon>Actinomycetota</taxon>
        <taxon>Actinomycetes</taxon>
        <taxon>Kitasatosporales</taxon>
        <taxon>Streptomycetaceae</taxon>
        <taxon>Actinacidiphila</taxon>
    </lineage>
</organism>
<dbReference type="Pfam" id="PF21790">
    <property type="entry name" value="OGG"/>
    <property type="match status" value="1"/>
</dbReference>
<dbReference type="RefSeq" id="WP_222969860.1">
    <property type="nucleotide sequence ID" value="NZ_JAINZZ010000102.1"/>
</dbReference>
<evidence type="ECO:0000313" key="2">
    <source>
        <dbReference type="Proteomes" id="UP000778578"/>
    </source>
</evidence>
<dbReference type="EMBL" id="JAINZZ010000102">
    <property type="protein sequence ID" value="MBY8883036.1"/>
    <property type="molecule type" value="Genomic_DNA"/>
</dbReference>
<comment type="caution">
    <text evidence="1">The sequence shown here is derived from an EMBL/GenBank/DDBJ whole genome shotgun (WGS) entry which is preliminary data.</text>
</comment>
<dbReference type="Proteomes" id="UP000778578">
    <property type="component" value="Unassembled WGS sequence"/>
</dbReference>
<gene>
    <name evidence="1" type="ORF">K7862_36195</name>
</gene>
<accession>A0ABS7QJR6</accession>
<sequence length="242" mass="26762">MRHHHGVPHPGTDLSLLALPPQCRAGLALPRTERIHPHTVTVPAAWWNAELTARDLPGGPLTTSTGEAGRTAISRSALFRLAPGPMDSDDDVLRLLWHVLAWGSGLKLRNNRRRLDSIRDGRPAVITALREAATSARTDPEAAYRRLFKGAGVRYLGPAFFTKYLYFAGAGSFDHPCVILDSRVAEALNKRCGWYSLRAGGGWPPETYGRYCTLLARWASEESDRLGRQVGADEIELWLFRG</sequence>
<name>A0ABS7QJR6_9ACTN</name>
<dbReference type="InterPro" id="IPR048868">
    <property type="entry name" value="OGG-like_put"/>
</dbReference>